<name>A0ABV8CHF5_9GAMM</name>
<keyword evidence="2" id="KW-1185">Reference proteome</keyword>
<gene>
    <name evidence="1" type="ORF">ACFORL_10125</name>
</gene>
<evidence type="ECO:0008006" key="3">
    <source>
        <dbReference type="Google" id="ProtNLM"/>
    </source>
</evidence>
<evidence type="ECO:0000313" key="1">
    <source>
        <dbReference type="EMBL" id="MFC3909427.1"/>
    </source>
</evidence>
<reference evidence="2" key="1">
    <citation type="journal article" date="2019" name="Int. J. Syst. Evol. Microbiol.">
        <title>The Global Catalogue of Microorganisms (GCM) 10K type strain sequencing project: providing services to taxonomists for standard genome sequencing and annotation.</title>
        <authorList>
            <consortium name="The Broad Institute Genomics Platform"/>
            <consortium name="The Broad Institute Genome Sequencing Center for Infectious Disease"/>
            <person name="Wu L."/>
            <person name="Ma J."/>
        </authorList>
    </citation>
    <scope>NUCLEOTIDE SEQUENCE [LARGE SCALE GENOMIC DNA]</scope>
    <source>
        <strain evidence="2">CCUG 59858</strain>
    </source>
</reference>
<protein>
    <recommendedName>
        <fullName evidence="3">Dot/Icm T4SS effector</fullName>
    </recommendedName>
</protein>
<sequence length="475" mass="54363">MPAFTPVKLINDILMRENELINAGVIRQASERAFELAMHNYDAAEALFLYHNKLIEAMRNWVTQQQWLAFAEKYPSLKPQLINFSLLDKNAIETPLEAKKSLPQAVAQQVNELIVRSNNRIELVPHGRTGSMILKNRDLEIINFEHKIVVNNIPIPLVTRKTRQFNATLCSAGSSSKREILLLEKDDVLLDEIYSAIKSKINANQSIEAVLKIVKQTTQTCFPHSKPGQFIQQQLAAGNKIIPLSDFIKNKNGLCRHHTLLNAYLLSRLVEDHLIQGEVIHHRVEFGDDSAHTWNLFVNKKDNKTYSLDSLWDDITCINDYPGKLDRLYRHDVETEIKRRQYDAPIHQAEPEQQVEQTNNQAKLCLEDIKKFIENPQTKFVCLRLFGGKSIKLDNGIQKTLPHRVAEIYEAIKTGNLQDNQAANQLLQKIQSIAQHAIDTPPLLGRDGGTTRFYEEILSLSEQQPEFNSRFQLNP</sequence>
<dbReference type="Proteomes" id="UP001595758">
    <property type="component" value="Unassembled WGS sequence"/>
</dbReference>
<organism evidence="1 2">
    <name type="scientific">Legionella dresdenensis</name>
    <dbReference type="NCBI Taxonomy" id="450200"/>
    <lineage>
        <taxon>Bacteria</taxon>
        <taxon>Pseudomonadati</taxon>
        <taxon>Pseudomonadota</taxon>
        <taxon>Gammaproteobacteria</taxon>
        <taxon>Legionellales</taxon>
        <taxon>Legionellaceae</taxon>
        <taxon>Legionella</taxon>
    </lineage>
</organism>
<accession>A0ABV8CHF5</accession>
<evidence type="ECO:0000313" key="2">
    <source>
        <dbReference type="Proteomes" id="UP001595758"/>
    </source>
</evidence>
<proteinExistence type="predicted"/>
<dbReference type="RefSeq" id="WP_382343635.1">
    <property type="nucleotide sequence ID" value="NZ_JBHSAB010000023.1"/>
</dbReference>
<comment type="caution">
    <text evidence="1">The sequence shown here is derived from an EMBL/GenBank/DDBJ whole genome shotgun (WGS) entry which is preliminary data.</text>
</comment>
<dbReference type="EMBL" id="JBHSAB010000023">
    <property type="protein sequence ID" value="MFC3909427.1"/>
    <property type="molecule type" value="Genomic_DNA"/>
</dbReference>